<protein>
    <submittedName>
        <fullName evidence="3">DUF4440 domain-containing protein</fullName>
    </submittedName>
</protein>
<dbReference type="GO" id="GO:0043565">
    <property type="term" value="F:sequence-specific DNA binding"/>
    <property type="evidence" value="ECO:0007669"/>
    <property type="project" value="InterPro"/>
</dbReference>
<evidence type="ECO:0000256" key="1">
    <source>
        <dbReference type="SAM" id="MobiDB-lite"/>
    </source>
</evidence>
<accession>A0A367LWR2</accession>
<organism evidence="3 4">
    <name type="scientific">Pseudomonas aeruginosa</name>
    <dbReference type="NCBI Taxonomy" id="287"/>
    <lineage>
        <taxon>Bacteria</taxon>
        <taxon>Pseudomonadati</taxon>
        <taxon>Pseudomonadota</taxon>
        <taxon>Gammaproteobacteria</taxon>
        <taxon>Pseudomonadales</taxon>
        <taxon>Pseudomonadaceae</taxon>
        <taxon>Pseudomonas</taxon>
    </lineage>
</organism>
<dbReference type="GO" id="GO:0003700">
    <property type="term" value="F:DNA-binding transcription factor activity"/>
    <property type="evidence" value="ECO:0007669"/>
    <property type="project" value="InterPro"/>
</dbReference>
<feature type="compositionally biased region" description="Gly residues" evidence="1">
    <location>
        <begin position="1"/>
        <end position="16"/>
    </location>
</feature>
<sequence>SLVHESGGGAQAGGDGRPPASRLGLSAKQLSLLARDLEHYFQQAQPYLDPDLDLTQVANATGYTRNQISYLLNQVLGLSFYQYVNQTRLQHLLGQLSGELPGRVDELAFA</sequence>
<feature type="region of interest" description="Disordered" evidence="1">
    <location>
        <begin position="1"/>
        <end position="22"/>
    </location>
</feature>
<comment type="caution">
    <text evidence="3">The sequence shown here is derived from an EMBL/GenBank/DDBJ whole genome shotgun (WGS) entry which is preliminary data.</text>
</comment>
<evidence type="ECO:0000313" key="3">
    <source>
        <dbReference type="EMBL" id="RCI69193.1"/>
    </source>
</evidence>
<dbReference type="PROSITE" id="PS01124">
    <property type="entry name" value="HTH_ARAC_FAMILY_2"/>
    <property type="match status" value="1"/>
</dbReference>
<feature type="non-terminal residue" evidence="3">
    <location>
        <position position="110"/>
    </location>
</feature>
<proteinExistence type="predicted"/>
<dbReference type="Proteomes" id="UP000253594">
    <property type="component" value="Unassembled WGS sequence"/>
</dbReference>
<dbReference type="AlphaFoldDB" id="A0A367LWR2"/>
<feature type="domain" description="HTH araC/xylS-type" evidence="2">
    <location>
        <begin position="38"/>
        <end position="110"/>
    </location>
</feature>
<name>A0A367LWR2_PSEAI</name>
<gene>
    <name evidence="3" type="ORF">DT376_41260</name>
</gene>
<evidence type="ECO:0000259" key="2">
    <source>
        <dbReference type="PROSITE" id="PS01124"/>
    </source>
</evidence>
<dbReference type="Gene3D" id="1.10.10.60">
    <property type="entry name" value="Homeodomain-like"/>
    <property type="match status" value="1"/>
</dbReference>
<dbReference type="InterPro" id="IPR018060">
    <property type="entry name" value="HTH_AraC"/>
</dbReference>
<dbReference type="EMBL" id="QORE01003330">
    <property type="protein sequence ID" value="RCI69193.1"/>
    <property type="molecule type" value="Genomic_DNA"/>
</dbReference>
<evidence type="ECO:0000313" key="4">
    <source>
        <dbReference type="Proteomes" id="UP000253594"/>
    </source>
</evidence>
<reference evidence="3 4" key="1">
    <citation type="submission" date="2018-07" db="EMBL/GenBank/DDBJ databases">
        <title>Mechanisms of high-level aminoglycoside resistance among Gram-negative pathogens in Brazil.</title>
        <authorList>
            <person name="Ballaben A.S."/>
            <person name="Darini A.L.C."/>
            <person name="Doi Y."/>
        </authorList>
    </citation>
    <scope>NUCLEOTIDE SEQUENCE [LARGE SCALE GENOMIC DNA]</scope>
    <source>
        <strain evidence="3 4">B2-305</strain>
    </source>
</reference>
<feature type="non-terminal residue" evidence="3">
    <location>
        <position position="1"/>
    </location>
</feature>